<keyword evidence="1 7" id="KW-0813">Transport</keyword>
<feature type="domain" description="ABC transporter" evidence="8">
    <location>
        <begin position="5"/>
        <end position="225"/>
    </location>
</feature>
<organism evidence="9 10">
    <name type="scientific">Vibrio agarivorans</name>
    <dbReference type="NCBI Taxonomy" id="153622"/>
    <lineage>
        <taxon>Bacteria</taxon>
        <taxon>Pseudomonadati</taxon>
        <taxon>Pseudomonadota</taxon>
        <taxon>Gammaproteobacteria</taxon>
        <taxon>Vibrionales</taxon>
        <taxon>Vibrionaceae</taxon>
        <taxon>Vibrio</taxon>
    </lineage>
</organism>
<gene>
    <name evidence="7 9" type="primary">lolD</name>
    <name evidence="9" type="ORF">QWJ08_09335</name>
</gene>
<keyword evidence="4 7" id="KW-0067">ATP-binding</keyword>
<comment type="function">
    <text evidence="7">Part of the ABC transporter complex LolCDE involved in the translocation of mature outer membrane-directed lipoproteins, from the inner membrane to the periplasmic chaperone, LolA. Responsible for the formation of the LolA-lipoprotein complex in an ATP-dependent manner.</text>
</comment>
<keyword evidence="7" id="KW-0997">Cell inner membrane</keyword>
<dbReference type="InterPro" id="IPR003439">
    <property type="entry name" value="ABC_transporter-like_ATP-bd"/>
</dbReference>
<keyword evidence="5 7" id="KW-1278">Translocase</keyword>
<evidence type="ECO:0000256" key="5">
    <source>
        <dbReference type="ARBA" id="ARBA00022967"/>
    </source>
</evidence>
<evidence type="ECO:0000256" key="2">
    <source>
        <dbReference type="ARBA" id="ARBA00022475"/>
    </source>
</evidence>
<keyword evidence="2 7" id="KW-1003">Cell membrane</keyword>
<dbReference type="Pfam" id="PF00005">
    <property type="entry name" value="ABC_tran"/>
    <property type="match status" value="1"/>
</dbReference>
<evidence type="ECO:0000256" key="7">
    <source>
        <dbReference type="RuleBase" id="RU367068"/>
    </source>
</evidence>
<dbReference type="Proteomes" id="UP001169719">
    <property type="component" value="Unassembled WGS sequence"/>
</dbReference>
<sequence length="225" mass="24637">MSSLLSCHNISKTYQEGEVETPVLRGVSFDIAQGELAAIIGTSGSGKSTLLHILGALDDANEGEVFFQSQSLLDMSSNQQAKIRNQSLGFVYQFHHLLADFSALENVAMPLMIGGMKPNKAKAEATQWLEKVGLSHRLEHRPSELSGGERQRVAIARALVNNPALVLADEPTGNLDHNTALAIYDLMRTLNRESGTAFLVVTHDNELANKMDRQLRMQDGLLVQE</sequence>
<keyword evidence="10" id="KW-1185">Reference proteome</keyword>
<dbReference type="InterPro" id="IPR011924">
    <property type="entry name" value="LolD_lipo_ATP-bd"/>
</dbReference>
<dbReference type="PROSITE" id="PS00211">
    <property type="entry name" value="ABC_TRANSPORTER_1"/>
    <property type="match status" value="1"/>
</dbReference>
<comment type="similarity">
    <text evidence="7">Belongs to the ABC transporter superfamily. Lipoprotein translocase (TC 3.A.1.125) family.</text>
</comment>
<evidence type="ECO:0000256" key="4">
    <source>
        <dbReference type="ARBA" id="ARBA00022840"/>
    </source>
</evidence>
<keyword evidence="9" id="KW-0449">Lipoprotein</keyword>
<dbReference type="CDD" id="cd03255">
    <property type="entry name" value="ABC_MJ0796_LolCDE_FtsE"/>
    <property type="match status" value="1"/>
</dbReference>
<keyword evidence="6 7" id="KW-0472">Membrane</keyword>
<dbReference type="RefSeq" id="WP_289961687.1">
    <property type="nucleotide sequence ID" value="NZ_JAUEOZ010000001.1"/>
</dbReference>
<dbReference type="NCBIfam" id="TIGR02211">
    <property type="entry name" value="LolD_lipo_ex"/>
    <property type="match status" value="1"/>
</dbReference>
<evidence type="ECO:0000259" key="8">
    <source>
        <dbReference type="PROSITE" id="PS50893"/>
    </source>
</evidence>
<dbReference type="InterPro" id="IPR027417">
    <property type="entry name" value="P-loop_NTPase"/>
</dbReference>
<accession>A0ABT7Y0N1</accession>
<protein>
    <recommendedName>
        <fullName evidence="7">Lipoprotein-releasing system ATP-binding protein LolD</fullName>
        <ecNumber evidence="7">7.6.2.-</ecNumber>
    </recommendedName>
</protein>
<evidence type="ECO:0000313" key="10">
    <source>
        <dbReference type="Proteomes" id="UP001169719"/>
    </source>
</evidence>
<dbReference type="PROSITE" id="PS50893">
    <property type="entry name" value="ABC_TRANSPORTER_2"/>
    <property type="match status" value="1"/>
</dbReference>
<name>A0ABT7Y0N1_9VIBR</name>
<proteinExistence type="inferred from homology"/>
<dbReference type="Gene3D" id="3.40.50.300">
    <property type="entry name" value="P-loop containing nucleotide triphosphate hydrolases"/>
    <property type="match status" value="1"/>
</dbReference>
<reference evidence="9" key="1">
    <citation type="submission" date="2024-05" db="EMBL/GenBank/DDBJ databases">
        <title>Genome Sequences of Four Agar- Degrading Marine Bacteria.</title>
        <authorList>
            <person name="Phillips E.K."/>
            <person name="Shaffer J.C."/>
            <person name="Henson M.W."/>
            <person name="Temperton B."/>
            <person name="Thrash C.J."/>
            <person name="Martin M.O."/>
        </authorList>
    </citation>
    <scope>NUCLEOTIDE SEQUENCE</scope>
    <source>
        <strain evidence="9">EKP203</strain>
    </source>
</reference>
<dbReference type="GO" id="GO:0005524">
    <property type="term" value="F:ATP binding"/>
    <property type="evidence" value="ECO:0007669"/>
    <property type="project" value="UniProtKB-KW"/>
</dbReference>
<evidence type="ECO:0000256" key="3">
    <source>
        <dbReference type="ARBA" id="ARBA00022741"/>
    </source>
</evidence>
<evidence type="ECO:0000256" key="6">
    <source>
        <dbReference type="ARBA" id="ARBA00023136"/>
    </source>
</evidence>
<dbReference type="InterPro" id="IPR017911">
    <property type="entry name" value="MacB-like_ATP-bd"/>
</dbReference>
<keyword evidence="3 7" id="KW-0547">Nucleotide-binding</keyword>
<comment type="caution">
    <text evidence="9">The sequence shown here is derived from an EMBL/GenBank/DDBJ whole genome shotgun (WGS) entry which is preliminary data.</text>
</comment>
<dbReference type="InterPro" id="IPR017871">
    <property type="entry name" value="ABC_transporter-like_CS"/>
</dbReference>
<dbReference type="SUPFAM" id="SSF52540">
    <property type="entry name" value="P-loop containing nucleoside triphosphate hydrolases"/>
    <property type="match status" value="1"/>
</dbReference>
<evidence type="ECO:0000256" key="1">
    <source>
        <dbReference type="ARBA" id="ARBA00022448"/>
    </source>
</evidence>
<evidence type="ECO:0000313" key="9">
    <source>
        <dbReference type="EMBL" id="MDN2481598.1"/>
    </source>
</evidence>
<dbReference type="PANTHER" id="PTHR42798:SF2">
    <property type="entry name" value="ABC TRANSPORTER ATP-BINDING PROTEIN MG467-RELATED"/>
    <property type="match status" value="1"/>
</dbReference>
<dbReference type="EC" id="7.6.2.-" evidence="7"/>
<comment type="subunit">
    <text evidence="7">The complex is composed of two ATP-binding proteins (LolD) and two transmembrane proteins (LolC and LolE).</text>
</comment>
<dbReference type="SMART" id="SM00382">
    <property type="entry name" value="AAA"/>
    <property type="match status" value="1"/>
</dbReference>
<comment type="subcellular location">
    <subcellularLocation>
        <location evidence="7">Cell inner membrane</location>
        <topology evidence="7">Peripheral membrane protein</topology>
    </subcellularLocation>
</comment>
<dbReference type="PANTHER" id="PTHR42798">
    <property type="entry name" value="LIPOPROTEIN-RELEASING SYSTEM ATP-BINDING PROTEIN LOLD"/>
    <property type="match status" value="1"/>
</dbReference>
<dbReference type="InterPro" id="IPR003593">
    <property type="entry name" value="AAA+_ATPase"/>
</dbReference>
<dbReference type="EMBL" id="JAUEOZ010000001">
    <property type="protein sequence ID" value="MDN2481598.1"/>
    <property type="molecule type" value="Genomic_DNA"/>
</dbReference>